<organism evidence="1 2">
    <name type="scientific">Thalassiosira oceanica</name>
    <name type="common">Marine diatom</name>
    <dbReference type="NCBI Taxonomy" id="159749"/>
    <lineage>
        <taxon>Eukaryota</taxon>
        <taxon>Sar</taxon>
        <taxon>Stramenopiles</taxon>
        <taxon>Ochrophyta</taxon>
        <taxon>Bacillariophyta</taxon>
        <taxon>Coscinodiscophyceae</taxon>
        <taxon>Thalassiosirophycidae</taxon>
        <taxon>Thalassiosirales</taxon>
        <taxon>Thalassiosiraceae</taxon>
        <taxon>Thalassiosira</taxon>
    </lineage>
</organism>
<proteinExistence type="predicted"/>
<protein>
    <submittedName>
        <fullName evidence="1">Uncharacterized protein</fullName>
    </submittedName>
</protein>
<dbReference type="AlphaFoldDB" id="K0R9W9"/>
<dbReference type="EMBL" id="AGNL01048316">
    <property type="protein sequence ID" value="EJK45701.1"/>
    <property type="molecule type" value="Genomic_DNA"/>
</dbReference>
<reference evidence="1 2" key="1">
    <citation type="journal article" date="2012" name="Genome Biol.">
        <title>Genome and low-iron response of an oceanic diatom adapted to chronic iron limitation.</title>
        <authorList>
            <person name="Lommer M."/>
            <person name="Specht M."/>
            <person name="Roy A.S."/>
            <person name="Kraemer L."/>
            <person name="Andreson R."/>
            <person name="Gutowska M.A."/>
            <person name="Wolf J."/>
            <person name="Bergner S.V."/>
            <person name="Schilhabel M.B."/>
            <person name="Klostermeier U.C."/>
            <person name="Beiko R.G."/>
            <person name="Rosenstiel P."/>
            <person name="Hippler M."/>
            <person name="Laroche J."/>
        </authorList>
    </citation>
    <scope>NUCLEOTIDE SEQUENCE [LARGE SCALE GENOMIC DNA]</scope>
    <source>
        <strain evidence="1 2">CCMP1005</strain>
    </source>
</reference>
<dbReference type="Proteomes" id="UP000266841">
    <property type="component" value="Unassembled WGS sequence"/>
</dbReference>
<sequence>MTAIGRQARNALFLAPMSGLVLVCFGGRQVAASIGSLRRLKGRASDNLARSRVSPRLLCNRAARRYGSAIGGSHGIAIGIVIRHALQAVSFVAIAAALSFGLCPSDVQLLGYTRAADALARCLSLLLEAKDWIRPAIEALLNQVKDALVGLVSTSTTAIGHQARGTHFLASMSGLELVCFDGRQVAASIGSLRRLKGRASDNLARSRVSPRLLTIFPGFRDVQSPQDVIAVVDQAYVEPDQASGLGQDVSLLGERIMGYVGVVMIPRAPSRRQALLERPSIVVVPNGVHVVHHRFFVIAMQVYDLAKRPVCGDWFPRDDALVASVQAKSTQLFVH</sequence>
<evidence type="ECO:0000313" key="2">
    <source>
        <dbReference type="Proteomes" id="UP000266841"/>
    </source>
</evidence>
<gene>
    <name evidence="1" type="ORF">THAOC_35670</name>
</gene>
<name>K0R9W9_THAOC</name>
<evidence type="ECO:0000313" key="1">
    <source>
        <dbReference type="EMBL" id="EJK45701.1"/>
    </source>
</evidence>
<accession>K0R9W9</accession>
<keyword evidence="2" id="KW-1185">Reference proteome</keyword>
<comment type="caution">
    <text evidence="1">The sequence shown here is derived from an EMBL/GenBank/DDBJ whole genome shotgun (WGS) entry which is preliminary data.</text>
</comment>